<sequence>MRSICLRVRRSPLISFRFLPDDFQSSASFILLSPPSVPPMHWAAAQKAGPLPNAESPDPQQGPSPPTSIYKSISTGVSVRFPGHLPCSFSHFIQGV</sequence>
<protein>
    <submittedName>
        <fullName evidence="2">Uncharacterized protein</fullName>
    </submittedName>
</protein>
<feature type="non-terminal residue" evidence="2">
    <location>
        <position position="96"/>
    </location>
</feature>
<gene>
    <name evidence="2" type="ORF">BT63DRAFT_421342</name>
</gene>
<evidence type="ECO:0000256" key="1">
    <source>
        <dbReference type="SAM" id="MobiDB-lite"/>
    </source>
</evidence>
<organism evidence="2 3">
    <name type="scientific">Microthyrium microscopicum</name>
    <dbReference type="NCBI Taxonomy" id="703497"/>
    <lineage>
        <taxon>Eukaryota</taxon>
        <taxon>Fungi</taxon>
        <taxon>Dikarya</taxon>
        <taxon>Ascomycota</taxon>
        <taxon>Pezizomycotina</taxon>
        <taxon>Dothideomycetes</taxon>
        <taxon>Dothideomycetes incertae sedis</taxon>
        <taxon>Microthyriales</taxon>
        <taxon>Microthyriaceae</taxon>
        <taxon>Microthyrium</taxon>
    </lineage>
</organism>
<evidence type="ECO:0000313" key="2">
    <source>
        <dbReference type="EMBL" id="KAF2673169.1"/>
    </source>
</evidence>
<keyword evidence="3" id="KW-1185">Reference proteome</keyword>
<feature type="region of interest" description="Disordered" evidence="1">
    <location>
        <begin position="42"/>
        <end position="69"/>
    </location>
</feature>
<dbReference type="Proteomes" id="UP000799302">
    <property type="component" value="Unassembled WGS sequence"/>
</dbReference>
<proteinExistence type="predicted"/>
<evidence type="ECO:0000313" key="3">
    <source>
        <dbReference type="Proteomes" id="UP000799302"/>
    </source>
</evidence>
<reference evidence="2" key="1">
    <citation type="journal article" date="2020" name="Stud. Mycol.">
        <title>101 Dothideomycetes genomes: a test case for predicting lifestyles and emergence of pathogens.</title>
        <authorList>
            <person name="Haridas S."/>
            <person name="Albert R."/>
            <person name="Binder M."/>
            <person name="Bloem J."/>
            <person name="Labutti K."/>
            <person name="Salamov A."/>
            <person name="Andreopoulos B."/>
            <person name="Baker S."/>
            <person name="Barry K."/>
            <person name="Bills G."/>
            <person name="Bluhm B."/>
            <person name="Cannon C."/>
            <person name="Castanera R."/>
            <person name="Culley D."/>
            <person name="Daum C."/>
            <person name="Ezra D."/>
            <person name="Gonzalez J."/>
            <person name="Henrissat B."/>
            <person name="Kuo A."/>
            <person name="Liang C."/>
            <person name="Lipzen A."/>
            <person name="Lutzoni F."/>
            <person name="Magnuson J."/>
            <person name="Mondo S."/>
            <person name="Nolan M."/>
            <person name="Ohm R."/>
            <person name="Pangilinan J."/>
            <person name="Park H.-J."/>
            <person name="Ramirez L."/>
            <person name="Alfaro M."/>
            <person name="Sun H."/>
            <person name="Tritt A."/>
            <person name="Yoshinaga Y."/>
            <person name="Zwiers L.-H."/>
            <person name="Turgeon B."/>
            <person name="Goodwin S."/>
            <person name="Spatafora J."/>
            <person name="Crous P."/>
            <person name="Grigoriev I."/>
        </authorList>
    </citation>
    <scope>NUCLEOTIDE SEQUENCE</scope>
    <source>
        <strain evidence="2">CBS 115976</strain>
    </source>
</reference>
<accession>A0A6A6ULQ3</accession>
<dbReference type="EMBL" id="MU004231">
    <property type="protein sequence ID" value="KAF2673169.1"/>
    <property type="molecule type" value="Genomic_DNA"/>
</dbReference>
<name>A0A6A6ULQ3_9PEZI</name>
<dbReference type="AlphaFoldDB" id="A0A6A6ULQ3"/>